<dbReference type="AlphaFoldDB" id="A0A2Z6LS32"/>
<reference evidence="2" key="1">
    <citation type="journal article" date="2017" name="Front. Plant Sci.">
        <title>Climate Clever Clovers: New Paradigm to Reduce the Environmental Footprint of Ruminants by Breeding Low Methanogenic Forages Utilizing Haplotype Variation.</title>
        <authorList>
            <person name="Kaur P."/>
            <person name="Appels R."/>
            <person name="Bayer P.E."/>
            <person name="Keeble-Gagnere G."/>
            <person name="Wang J."/>
            <person name="Hirakawa H."/>
            <person name="Shirasawa K."/>
            <person name="Vercoe P."/>
            <person name="Stefanova K."/>
            <person name="Durmic Z."/>
            <person name="Nichols P."/>
            <person name="Revell C."/>
            <person name="Isobe S.N."/>
            <person name="Edwards D."/>
            <person name="Erskine W."/>
        </authorList>
    </citation>
    <scope>NUCLEOTIDE SEQUENCE [LARGE SCALE GENOMIC DNA]</scope>
    <source>
        <strain evidence="2">cv. Daliak</strain>
    </source>
</reference>
<dbReference type="Proteomes" id="UP000242715">
    <property type="component" value="Unassembled WGS sequence"/>
</dbReference>
<evidence type="ECO:0000313" key="2">
    <source>
        <dbReference type="Proteomes" id="UP000242715"/>
    </source>
</evidence>
<keyword evidence="2" id="KW-1185">Reference proteome</keyword>
<name>A0A2Z6LS32_TRISU</name>
<proteinExistence type="predicted"/>
<sequence length="127" mass="13494">MGPRWVLSTVSEIIDVRWDDIGCGCDVDRRKQWPVVSVLVVEVVTVAAAAEVGAGAGVGAEAQWTEGFALSAFPIAMHLTGEIHAGVSAKTIYARIARGRVIMLENAQTLQFATTVASLGMIWIPVS</sequence>
<gene>
    <name evidence="1" type="ORF">TSUD_309880</name>
</gene>
<organism evidence="1 2">
    <name type="scientific">Trifolium subterraneum</name>
    <name type="common">Subterranean clover</name>
    <dbReference type="NCBI Taxonomy" id="3900"/>
    <lineage>
        <taxon>Eukaryota</taxon>
        <taxon>Viridiplantae</taxon>
        <taxon>Streptophyta</taxon>
        <taxon>Embryophyta</taxon>
        <taxon>Tracheophyta</taxon>
        <taxon>Spermatophyta</taxon>
        <taxon>Magnoliopsida</taxon>
        <taxon>eudicotyledons</taxon>
        <taxon>Gunneridae</taxon>
        <taxon>Pentapetalae</taxon>
        <taxon>rosids</taxon>
        <taxon>fabids</taxon>
        <taxon>Fabales</taxon>
        <taxon>Fabaceae</taxon>
        <taxon>Papilionoideae</taxon>
        <taxon>50 kb inversion clade</taxon>
        <taxon>NPAAA clade</taxon>
        <taxon>Hologalegina</taxon>
        <taxon>IRL clade</taxon>
        <taxon>Trifolieae</taxon>
        <taxon>Trifolium</taxon>
    </lineage>
</organism>
<evidence type="ECO:0000313" key="1">
    <source>
        <dbReference type="EMBL" id="GAU22084.1"/>
    </source>
</evidence>
<dbReference type="EMBL" id="DF973241">
    <property type="protein sequence ID" value="GAU22084.1"/>
    <property type="molecule type" value="Genomic_DNA"/>
</dbReference>
<accession>A0A2Z6LS32</accession>
<protein>
    <submittedName>
        <fullName evidence="1">Uncharacterized protein</fullName>
    </submittedName>
</protein>